<feature type="transmembrane region" description="Helical" evidence="7">
    <location>
        <begin position="327"/>
        <end position="350"/>
    </location>
</feature>
<dbReference type="PANTHER" id="PTHR30572:SF4">
    <property type="entry name" value="ABC TRANSPORTER PERMEASE YTRF"/>
    <property type="match status" value="1"/>
</dbReference>
<keyword evidence="10" id="KW-1185">Reference proteome</keyword>
<comment type="similarity">
    <text evidence="6">Belongs to the ABC-4 integral membrane protein family.</text>
</comment>
<keyword evidence="2" id="KW-1003">Cell membrane</keyword>
<evidence type="ECO:0000256" key="6">
    <source>
        <dbReference type="ARBA" id="ARBA00038076"/>
    </source>
</evidence>
<keyword evidence="4 7" id="KW-1133">Transmembrane helix</keyword>
<dbReference type="EMBL" id="JABMKX010000015">
    <property type="protein sequence ID" value="NQX48487.1"/>
    <property type="molecule type" value="Genomic_DNA"/>
</dbReference>
<feature type="transmembrane region" description="Helical" evidence="7">
    <location>
        <begin position="768"/>
        <end position="791"/>
    </location>
</feature>
<keyword evidence="5 7" id="KW-0472">Membrane</keyword>
<organism evidence="9 10">
    <name type="scientific">Paenibacillus tritici</name>
    <dbReference type="NCBI Taxonomy" id="1873425"/>
    <lineage>
        <taxon>Bacteria</taxon>
        <taxon>Bacillati</taxon>
        <taxon>Bacillota</taxon>
        <taxon>Bacilli</taxon>
        <taxon>Bacillales</taxon>
        <taxon>Paenibacillaceae</taxon>
        <taxon>Paenibacillus</taxon>
    </lineage>
</organism>
<feature type="domain" description="ABC3 transporter permease C-terminal" evidence="8">
    <location>
        <begin position="279"/>
        <end position="399"/>
    </location>
</feature>
<dbReference type="InterPro" id="IPR003838">
    <property type="entry name" value="ABC3_permease_C"/>
</dbReference>
<feature type="transmembrane region" description="Helical" evidence="7">
    <location>
        <begin position="442"/>
        <end position="462"/>
    </location>
</feature>
<feature type="transmembrane region" description="Helical" evidence="7">
    <location>
        <begin position="370"/>
        <end position="389"/>
    </location>
</feature>
<gene>
    <name evidence="9" type="ORF">HQN87_24460</name>
</gene>
<feature type="transmembrane region" description="Helical" evidence="7">
    <location>
        <begin position="26"/>
        <end position="50"/>
    </location>
</feature>
<accession>A0ABX2DV85</accession>
<evidence type="ECO:0000256" key="5">
    <source>
        <dbReference type="ARBA" id="ARBA00023136"/>
    </source>
</evidence>
<evidence type="ECO:0000256" key="1">
    <source>
        <dbReference type="ARBA" id="ARBA00004651"/>
    </source>
</evidence>
<keyword evidence="3 7" id="KW-0812">Transmembrane</keyword>
<evidence type="ECO:0000256" key="2">
    <source>
        <dbReference type="ARBA" id="ARBA00022475"/>
    </source>
</evidence>
<dbReference type="InterPro" id="IPR050250">
    <property type="entry name" value="Macrolide_Exporter_MacB"/>
</dbReference>
<dbReference type="Pfam" id="PF02687">
    <property type="entry name" value="FtsX"/>
    <property type="match status" value="2"/>
</dbReference>
<reference evidence="9 10" key="1">
    <citation type="submission" date="2020-05" db="EMBL/GenBank/DDBJ databases">
        <title>Paenibacillus glebae, sp. nov., Paenibacillus humi sp. nov., Paenibacillus pedi sp. nov., Paenibacillus terrestris sp. nov. and Paenibacillus terricola sp. nov., isolated from a forest top soil sample.</title>
        <authorList>
            <person name="Qi S."/>
            <person name="Carlier A."/>
            <person name="Cnockaert M."/>
            <person name="Vandamme P."/>
        </authorList>
    </citation>
    <scope>NUCLEOTIDE SEQUENCE [LARGE SCALE GENOMIC DNA]</scope>
    <source>
        <strain evidence="9 10">LMG 29502</strain>
    </source>
</reference>
<dbReference type="RefSeq" id="WP_173138649.1">
    <property type="nucleotide sequence ID" value="NZ_JABMKX010000015.1"/>
</dbReference>
<comment type="caution">
    <text evidence="9">The sequence shown here is derived from an EMBL/GenBank/DDBJ whole genome shotgun (WGS) entry which is preliminary data.</text>
</comment>
<comment type="subcellular location">
    <subcellularLocation>
        <location evidence="1">Cell membrane</location>
        <topology evidence="1">Multi-pass membrane protein</topology>
    </subcellularLocation>
</comment>
<evidence type="ECO:0000313" key="9">
    <source>
        <dbReference type="EMBL" id="NQX48487.1"/>
    </source>
</evidence>
<evidence type="ECO:0000256" key="7">
    <source>
        <dbReference type="SAM" id="Phobius"/>
    </source>
</evidence>
<name>A0ABX2DV85_9BACL</name>
<feature type="transmembrane region" description="Helical" evidence="7">
    <location>
        <begin position="806"/>
        <end position="832"/>
    </location>
</feature>
<protein>
    <submittedName>
        <fullName evidence="9">ABC transporter permease</fullName>
    </submittedName>
</protein>
<feature type="transmembrane region" description="Helical" evidence="7">
    <location>
        <begin position="713"/>
        <end position="737"/>
    </location>
</feature>
<proteinExistence type="inferred from homology"/>
<dbReference type="Proteomes" id="UP000711047">
    <property type="component" value="Unassembled WGS sequence"/>
</dbReference>
<evidence type="ECO:0000259" key="8">
    <source>
        <dbReference type="Pfam" id="PF02687"/>
    </source>
</evidence>
<feature type="domain" description="ABC3 transporter permease C-terminal" evidence="8">
    <location>
        <begin position="720"/>
        <end position="830"/>
    </location>
</feature>
<evidence type="ECO:0000256" key="4">
    <source>
        <dbReference type="ARBA" id="ARBA00022989"/>
    </source>
</evidence>
<evidence type="ECO:0000256" key="3">
    <source>
        <dbReference type="ARBA" id="ARBA00022692"/>
    </source>
</evidence>
<sequence>MIHIKSSKAIKNLSINSLKMNKTRNIIAIIAISLTALLFTTLFTMGLGTMESLQRATMRQAGGDGHATLKYLTDEEFEHIKSHPLIKEIAYERILCKKVTNPEFSKRHAEFWYYDDIGMNLGFIELEDGHKPAAYNEVIVDSTTLQLLGVPLKVGAQLSLKLDIDGKEVQRDFILSGWWKSDPVFNVGLIFASKTYIDTYADELNSTYKQDYDPTGTVSAILLFGNSLDLQGKLNKVITESGYSLDKTSPDYLDGNVNWSYLSTNFILDTGTVLALVAALLLVTFTGYLIIYNIFQISVMRDIRFYGLLKTIGTSSGQIRRIIRRQALLLSLLGVPLGLLTGFFIGKSLVPFLMNNSVYAKAELHVSPSPWIFICSGLFAVITVIISTYRPGKIASNVSPIEAVRYSDGGVKSLGRHMKKSANGGKMPLMARANLSRNKKRTALVVFSLSLSLVLLNTAFTLSQSMDMNRYLSHFNDTDFLIAHADYFQEDFTGSDNATTESYIQAVEEQPGFEEGGRLYSGSNVLTIESNNTNEGYEADARGNLPAVAFGLEDLPLHRLQLIDGELDFNKLASKRYILEGVPVDDNNNPEMEYSRFHVGEKITLHNYMGTIHDPLDQKYASNEFTVLGHVSIKATNSGTAAAAYATFYLPADLYKSLVQQPVVMSYAFNVSADHEASMENFLKQYTEIAEPMMHYKSKLIVRNEFKGLQTTVVVIGGTLSLILGLIGILNFANAMLTSILTRRQEFATLQSIGMTNKQLKTMLIYEGLYFVAGTIVCSILLGSLFSLIIARPLSHLMWFMSYNFIIWPLFAVLPILTVLGVVLPLVIYSLSGGKSIVEQLRSAE</sequence>
<evidence type="ECO:0000313" key="10">
    <source>
        <dbReference type="Proteomes" id="UP000711047"/>
    </source>
</evidence>
<feature type="transmembrane region" description="Helical" evidence="7">
    <location>
        <begin position="273"/>
        <end position="295"/>
    </location>
</feature>
<dbReference type="PANTHER" id="PTHR30572">
    <property type="entry name" value="MEMBRANE COMPONENT OF TRANSPORTER-RELATED"/>
    <property type="match status" value="1"/>
</dbReference>